<organism evidence="1 2">
    <name type="scientific">Takifugu flavidus</name>
    <name type="common">sansaifugu</name>
    <dbReference type="NCBI Taxonomy" id="433684"/>
    <lineage>
        <taxon>Eukaryota</taxon>
        <taxon>Metazoa</taxon>
        <taxon>Chordata</taxon>
        <taxon>Craniata</taxon>
        <taxon>Vertebrata</taxon>
        <taxon>Euteleostomi</taxon>
        <taxon>Actinopterygii</taxon>
        <taxon>Neopterygii</taxon>
        <taxon>Teleostei</taxon>
        <taxon>Neoteleostei</taxon>
        <taxon>Acanthomorphata</taxon>
        <taxon>Eupercaria</taxon>
        <taxon>Tetraodontiformes</taxon>
        <taxon>Tetradontoidea</taxon>
        <taxon>Tetraodontidae</taxon>
        <taxon>Takifugu</taxon>
    </lineage>
</organism>
<comment type="caution">
    <text evidence="1">The sequence shown here is derived from an EMBL/GenBank/DDBJ whole genome shotgun (WGS) entry which is preliminary data.</text>
</comment>
<reference evidence="1 2" key="1">
    <citation type="submission" date="2019-04" db="EMBL/GenBank/DDBJ databases">
        <title>Chromosome genome assembly for Takifugu flavidus.</title>
        <authorList>
            <person name="Xiao S."/>
        </authorList>
    </citation>
    <scope>NUCLEOTIDE SEQUENCE [LARGE SCALE GENOMIC DNA]</scope>
    <source>
        <strain evidence="1">HTHZ2018</strain>
        <tissue evidence="1">Muscle</tissue>
    </source>
</reference>
<dbReference type="Proteomes" id="UP000324091">
    <property type="component" value="Chromosome 22"/>
</dbReference>
<dbReference type="AlphaFoldDB" id="A0A5C6NGE8"/>
<protein>
    <submittedName>
        <fullName evidence="1">Uncharacterized protein</fullName>
    </submittedName>
</protein>
<evidence type="ECO:0000313" key="2">
    <source>
        <dbReference type="Proteomes" id="UP000324091"/>
    </source>
</evidence>
<evidence type="ECO:0000313" key="1">
    <source>
        <dbReference type="EMBL" id="TWW65080.1"/>
    </source>
</evidence>
<sequence length="86" mass="9240">MAATILLDLQAAEAQLRTGAKSRSWPSPCGSAAQAAGLLQQEHQNLQRHKECVKTGRILLLLLQISYGDLLNRVGAAAGIHPQLRT</sequence>
<keyword evidence="2" id="KW-1185">Reference proteome</keyword>
<name>A0A5C6NGE8_9TELE</name>
<dbReference type="EMBL" id="RHFK02000015">
    <property type="protein sequence ID" value="TWW65080.1"/>
    <property type="molecule type" value="Genomic_DNA"/>
</dbReference>
<gene>
    <name evidence="1" type="ORF">D4764_22G0007270</name>
</gene>
<accession>A0A5C6NGE8</accession>
<proteinExistence type="predicted"/>